<dbReference type="Proteomes" id="UP000270697">
    <property type="component" value="Unassembled WGS sequence"/>
</dbReference>
<dbReference type="PANTHER" id="PTHR43422:SF3">
    <property type="entry name" value="THIAMINE THIAZOLE SYNTHASE"/>
    <property type="match status" value="1"/>
</dbReference>
<dbReference type="EMBL" id="RBXX01000002">
    <property type="protein sequence ID" value="RKT87349.1"/>
    <property type="molecule type" value="Genomic_DNA"/>
</dbReference>
<dbReference type="Gene3D" id="3.50.50.60">
    <property type="entry name" value="FAD/NAD(P)-binding domain"/>
    <property type="match status" value="1"/>
</dbReference>
<feature type="region of interest" description="Disordered" evidence="1">
    <location>
        <begin position="440"/>
        <end position="470"/>
    </location>
</feature>
<sequence>MGVNGRAVVLGGGLAGVLAASVLARHLDSVVVVERDRYPDGPVVRKGVPQAQHGHLLLTGGIRQLEALLPGVVDELLGHGARRLGLPRDVVSLTAQGWMPRFREMRFALSCSRALLDWVIRKRVLGDGRIRVEEDTTALRLCGDGARVAGVLVRDRASGQPRLLEADLVVDATGRGSKAPEWLRQLGLPEVREELVDPGLAYATRLYRVPPGAPADFPNVSIQAEPGNGRPGRAGVIFPIEGGQWLVTLSGTRGAEPPVDEAGFEQFARELPHPVISELIAAAEPLGRARGYRNNANRRRRFDRLRRWPEGFLVIGDAVATTNPTYGHGMSVAAGEAVALHRGMHRYQLHRGSARRIQRGMAAAAQASWMMATSQDRLYPDVVGGEPSRASFVQKRLTDRLQRVAAEDPVVFDALLQGHTLSGVPSPLVIPRVVRGLLRGGARPNHDDPPFTPAERAVLAPQDPLEGDKA</sequence>
<evidence type="ECO:0000313" key="5">
    <source>
        <dbReference type="Proteomes" id="UP000270697"/>
    </source>
</evidence>
<dbReference type="Proteomes" id="UP000199398">
    <property type="component" value="Unassembled WGS sequence"/>
</dbReference>
<accession>A0A1I5LU14</accession>
<dbReference type="EMBL" id="FOUP01000033">
    <property type="protein sequence ID" value="SFP00844.1"/>
    <property type="molecule type" value="Genomic_DNA"/>
</dbReference>
<evidence type="ECO:0000256" key="1">
    <source>
        <dbReference type="SAM" id="MobiDB-lite"/>
    </source>
</evidence>
<dbReference type="STRING" id="455193.SAMN05421805_13329"/>
<name>A0A1I5LU14_9PSEU</name>
<dbReference type="SUPFAM" id="SSF51905">
    <property type="entry name" value="FAD/NAD(P)-binding domain"/>
    <property type="match status" value="1"/>
</dbReference>
<dbReference type="PANTHER" id="PTHR43422">
    <property type="entry name" value="THIAMINE THIAZOLE SYNTHASE"/>
    <property type="match status" value="1"/>
</dbReference>
<dbReference type="OrthoDB" id="9790035at2"/>
<keyword evidence="5" id="KW-1185">Reference proteome</keyword>
<dbReference type="Pfam" id="PF12831">
    <property type="entry name" value="FAD_oxidored"/>
    <property type="match status" value="1"/>
</dbReference>
<dbReference type="InterPro" id="IPR036188">
    <property type="entry name" value="FAD/NAD-bd_sf"/>
</dbReference>
<reference evidence="2 5" key="2">
    <citation type="submission" date="2018-10" db="EMBL/GenBank/DDBJ databases">
        <title>Sequencing the genomes of 1000 actinobacteria strains.</title>
        <authorList>
            <person name="Klenk H.-P."/>
        </authorList>
    </citation>
    <scope>NUCLEOTIDE SEQUENCE [LARGE SCALE GENOMIC DNA]</scope>
    <source>
        <strain evidence="2 5">DSM 45119</strain>
    </source>
</reference>
<evidence type="ECO:0000313" key="4">
    <source>
        <dbReference type="Proteomes" id="UP000199398"/>
    </source>
</evidence>
<protein>
    <submittedName>
        <fullName evidence="3">Dehydrogenase (Flavoprotein)</fullName>
    </submittedName>
    <submittedName>
        <fullName evidence="2">Flavin-dependent dehydrogenase</fullName>
    </submittedName>
</protein>
<organism evidence="3 4">
    <name type="scientific">Saccharopolyspora antimicrobica</name>
    <dbReference type="NCBI Taxonomy" id="455193"/>
    <lineage>
        <taxon>Bacteria</taxon>
        <taxon>Bacillati</taxon>
        <taxon>Actinomycetota</taxon>
        <taxon>Actinomycetes</taxon>
        <taxon>Pseudonocardiales</taxon>
        <taxon>Pseudonocardiaceae</taxon>
        <taxon>Saccharopolyspora</taxon>
    </lineage>
</organism>
<reference evidence="3 4" key="1">
    <citation type="submission" date="2016-10" db="EMBL/GenBank/DDBJ databases">
        <authorList>
            <person name="de Groot N.N."/>
        </authorList>
    </citation>
    <scope>NUCLEOTIDE SEQUENCE [LARGE SCALE GENOMIC DNA]</scope>
    <source>
        <strain evidence="3 4">CPCC 201259</strain>
    </source>
</reference>
<dbReference type="AlphaFoldDB" id="A0A1I5LU14"/>
<gene>
    <name evidence="2" type="ORF">ATL45_5761</name>
    <name evidence="3" type="ORF">SAMN05421805_13329</name>
</gene>
<evidence type="ECO:0000313" key="2">
    <source>
        <dbReference type="EMBL" id="RKT87349.1"/>
    </source>
</evidence>
<proteinExistence type="predicted"/>
<evidence type="ECO:0000313" key="3">
    <source>
        <dbReference type="EMBL" id="SFP00844.1"/>
    </source>
</evidence>